<accession>A0A553PTB0</accession>
<dbReference type="Proteomes" id="UP000318571">
    <property type="component" value="Chromosome 12"/>
</dbReference>
<dbReference type="EMBL" id="VCGU01000001">
    <property type="protein sequence ID" value="TRY80921.1"/>
    <property type="molecule type" value="Genomic_DNA"/>
</dbReference>
<keyword evidence="1" id="KW-0732">Signal</keyword>
<comment type="caution">
    <text evidence="2">The sequence shown here is derived from an EMBL/GenBank/DDBJ whole genome shotgun (WGS) entry which is preliminary data.</text>
</comment>
<feature type="signal peptide" evidence="1">
    <location>
        <begin position="1"/>
        <end position="22"/>
    </location>
</feature>
<dbReference type="AlphaFoldDB" id="A0A553PTB0"/>
<evidence type="ECO:0000256" key="1">
    <source>
        <dbReference type="SAM" id="SignalP"/>
    </source>
</evidence>
<proteinExistence type="predicted"/>
<name>A0A553PTB0_TIGCA</name>
<reference evidence="2 3" key="1">
    <citation type="journal article" date="2018" name="Nat. Ecol. Evol.">
        <title>Genomic signatures of mitonuclear coevolution across populations of Tigriopus californicus.</title>
        <authorList>
            <person name="Barreto F.S."/>
            <person name="Watson E.T."/>
            <person name="Lima T.G."/>
            <person name="Willett C.S."/>
            <person name="Edmands S."/>
            <person name="Li W."/>
            <person name="Burton R.S."/>
        </authorList>
    </citation>
    <scope>NUCLEOTIDE SEQUENCE [LARGE SCALE GENOMIC DNA]</scope>
    <source>
        <strain evidence="2 3">San Diego</strain>
    </source>
</reference>
<evidence type="ECO:0000313" key="2">
    <source>
        <dbReference type="EMBL" id="TRY80921.1"/>
    </source>
</evidence>
<gene>
    <name evidence="2" type="ORF">TCAL_17427</name>
</gene>
<organism evidence="2 3">
    <name type="scientific">Tigriopus californicus</name>
    <name type="common">Marine copepod</name>
    <dbReference type="NCBI Taxonomy" id="6832"/>
    <lineage>
        <taxon>Eukaryota</taxon>
        <taxon>Metazoa</taxon>
        <taxon>Ecdysozoa</taxon>
        <taxon>Arthropoda</taxon>
        <taxon>Crustacea</taxon>
        <taxon>Multicrustacea</taxon>
        <taxon>Hexanauplia</taxon>
        <taxon>Copepoda</taxon>
        <taxon>Harpacticoida</taxon>
        <taxon>Harpacticidae</taxon>
        <taxon>Tigriopus</taxon>
    </lineage>
</organism>
<protein>
    <submittedName>
        <fullName evidence="2">Uncharacterized protein</fullName>
    </submittedName>
</protein>
<feature type="chain" id="PRO_5022051725" evidence="1">
    <location>
        <begin position="23"/>
        <end position="154"/>
    </location>
</feature>
<keyword evidence="3" id="KW-1185">Reference proteome</keyword>
<sequence length="154" mass="17133">MRSIVGSVSLLVIAAVINEAQCQYRRPMATILDDESINREELPSFETLIKPYLEECLTMDDAEANHRGCSIFQITDDGGFTIPPFELFVQKAIDVCKKATGNIAGCTELQSPNGEYVIPSIEEMQKKFLSECKVVDSSGSTSNQSSWCRLFRPE</sequence>
<evidence type="ECO:0000313" key="3">
    <source>
        <dbReference type="Proteomes" id="UP000318571"/>
    </source>
</evidence>